<protein>
    <submittedName>
        <fullName evidence="1">Uncharacterized protein</fullName>
    </submittedName>
</protein>
<dbReference type="Proteomes" id="UP000824533">
    <property type="component" value="Linkage Group LG25"/>
</dbReference>
<keyword evidence="2" id="KW-1185">Reference proteome</keyword>
<comment type="caution">
    <text evidence="1">The sequence shown here is derived from an EMBL/GenBank/DDBJ whole genome shotgun (WGS) entry which is preliminary data.</text>
</comment>
<organism evidence="1 2">
    <name type="scientific">Dendrolimus kikuchii</name>
    <dbReference type="NCBI Taxonomy" id="765133"/>
    <lineage>
        <taxon>Eukaryota</taxon>
        <taxon>Metazoa</taxon>
        <taxon>Ecdysozoa</taxon>
        <taxon>Arthropoda</taxon>
        <taxon>Hexapoda</taxon>
        <taxon>Insecta</taxon>
        <taxon>Pterygota</taxon>
        <taxon>Neoptera</taxon>
        <taxon>Endopterygota</taxon>
        <taxon>Lepidoptera</taxon>
        <taxon>Glossata</taxon>
        <taxon>Ditrysia</taxon>
        <taxon>Bombycoidea</taxon>
        <taxon>Lasiocampidae</taxon>
        <taxon>Dendrolimus</taxon>
    </lineage>
</organism>
<accession>A0ACC1CHU7</accession>
<proteinExistence type="predicted"/>
<name>A0ACC1CHU7_9NEOP</name>
<evidence type="ECO:0000313" key="2">
    <source>
        <dbReference type="Proteomes" id="UP000824533"/>
    </source>
</evidence>
<sequence length="388" mass="45873">MCQYTGLHPKFLEELWSSDDVLDDPEEPVQLSVILDHLLSFYLAYKMPTTRELFMHLHGKIPKYIDVPEFREILKHMGMAWIRNKETTVVFDKPIFTFRRFNYLKNIINYRKEEKNIVNICELAYDFLGNCYDATQSSCLSKVFPLIKQTCWMYAITRSGAYNWTKVDKFDRNTFQNYVIELSKKFNTPTVFIYDRSVHHNEKVCAPPKLKTLKVDLIKWLELHNIPYDQEASKYHLLQLIQKKQNEETETDFVESLFKVDRRLIAEGHLVLRLPNSIKNISPGYYLTEKMRNNIKVHNHCIDPNEFALQEYDQKRLQVYDEKFVTMIQSDTVSIIETADICGQETKIFDTDIKVDRIMDQVKAKRHEVSKVRDVQDLVSDLPCNVSE</sequence>
<reference evidence="1 2" key="1">
    <citation type="journal article" date="2021" name="Front. Genet.">
        <title>Chromosome-Level Genome Assembly Reveals Significant Gene Expansion in the Toll and IMD Signaling Pathways of Dendrolimus kikuchii.</title>
        <authorList>
            <person name="Zhou J."/>
            <person name="Wu P."/>
            <person name="Xiong Z."/>
            <person name="Liu N."/>
            <person name="Zhao N."/>
            <person name="Ji M."/>
            <person name="Qiu Y."/>
            <person name="Yang B."/>
        </authorList>
    </citation>
    <scope>NUCLEOTIDE SEQUENCE [LARGE SCALE GENOMIC DNA]</scope>
    <source>
        <strain evidence="1">Ann1</strain>
    </source>
</reference>
<dbReference type="EMBL" id="CM034411">
    <property type="protein sequence ID" value="KAJ0171146.1"/>
    <property type="molecule type" value="Genomic_DNA"/>
</dbReference>
<evidence type="ECO:0000313" key="1">
    <source>
        <dbReference type="EMBL" id="KAJ0171146.1"/>
    </source>
</evidence>
<gene>
    <name evidence="1" type="ORF">K1T71_013345</name>
</gene>